<reference evidence="2" key="1">
    <citation type="journal article" date="2023" name="Science">
        <title>Elucidation of the pathway for biosynthesis of saponin adjuvants from the soapbark tree.</title>
        <authorList>
            <person name="Reed J."/>
            <person name="Orme A."/>
            <person name="El-Demerdash A."/>
            <person name="Owen C."/>
            <person name="Martin L.B.B."/>
            <person name="Misra R.C."/>
            <person name="Kikuchi S."/>
            <person name="Rejzek M."/>
            <person name="Martin A.C."/>
            <person name="Harkess A."/>
            <person name="Leebens-Mack J."/>
            <person name="Louveau T."/>
            <person name="Stephenson M.J."/>
            <person name="Osbourn A."/>
        </authorList>
    </citation>
    <scope>NUCLEOTIDE SEQUENCE</scope>
    <source>
        <strain evidence="2">S10</strain>
    </source>
</reference>
<keyword evidence="3" id="KW-1185">Reference proteome</keyword>
<evidence type="ECO:0000313" key="2">
    <source>
        <dbReference type="EMBL" id="KAJ7953195.1"/>
    </source>
</evidence>
<dbReference type="PANTHER" id="PTHR45648">
    <property type="entry name" value="GDSL LIPASE/ACYLHYDROLASE FAMILY PROTEIN (AFU_ORTHOLOGUE AFUA_4G14700)"/>
    <property type="match status" value="1"/>
</dbReference>
<evidence type="ECO:0000256" key="1">
    <source>
        <dbReference type="ARBA" id="ARBA00022801"/>
    </source>
</evidence>
<dbReference type="GO" id="GO:0016787">
    <property type="term" value="F:hydrolase activity"/>
    <property type="evidence" value="ECO:0007669"/>
    <property type="project" value="UniProtKB-KW"/>
</dbReference>
<dbReference type="InterPro" id="IPR051058">
    <property type="entry name" value="GDSL_Est/Lipase"/>
</dbReference>
<dbReference type="PANTHER" id="PTHR45648:SF180">
    <property type="entry name" value="OS04G0561800 PROTEIN"/>
    <property type="match status" value="1"/>
</dbReference>
<keyword evidence="1" id="KW-0378">Hydrolase</keyword>
<name>A0AAD7L7U2_QUISA</name>
<dbReference type="KEGG" id="qsa:O6P43_024931"/>
<dbReference type="AlphaFoldDB" id="A0AAD7L7U2"/>
<accession>A0AAD7L7U2</accession>
<proteinExistence type="predicted"/>
<dbReference type="Gene3D" id="3.40.50.1110">
    <property type="entry name" value="SGNH hydrolase"/>
    <property type="match status" value="1"/>
</dbReference>
<evidence type="ECO:0000313" key="3">
    <source>
        <dbReference type="Proteomes" id="UP001163823"/>
    </source>
</evidence>
<sequence>MAMVSMHAAAHTNHVVPDAIFVFGDSTVDVGTNNFLKGTGARANFRYNGIDFPHSTPTGRFSNGFNVADQIEEFLRFEVLEILEFVVCGCDGVSK</sequence>
<comment type="caution">
    <text evidence="2">The sequence shown here is derived from an EMBL/GenBank/DDBJ whole genome shotgun (WGS) entry which is preliminary data.</text>
</comment>
<organism evidence="2 3">
    <name type="scientific">Quillaja saponaria</name>
    <name type="common">Soap bark tree</name>
    <dbReference type="NCBI Taxonomy" id="32244"/>
    <lineage>
        <taxon>Eukaryota</taxon>
        <taxon>Viridiplantae</taxon>
        <taxon>Streptophyta</taxon>
        <taxon>Embryophyta</taxon>
        <taxon>Tracheophyta</taxon>
        <taxon>Spermatophyta</taxon>
        <taxon>Magnoliopsida</taxon>
        <taxon>eudicotyledons</taxon>
        <taxon>Gunneridae</taxon>
        <taxon>Pentapetalae</taxon>
        <taxon>rosids</taxon>
        <taxon>fabids</taxon>
        <taxon>Fabales</taxon>
        <taxon>Quillajaceae</taxon>
        <taxon>Quillaja</taxon>
    </lineage>
</organism>
<protein>
    <submittedName>
        <fullName evidence="2">GDSL esterase/lipase</fullName>
    </submittedName>
</protein>
<dbReference type="InterPro" id="IPR036514">
    <property type="entry name" value="SGNH_hydro_sf"/>
</dbReference>
<dbReference type="EMBL" id="JARAOO010000010">
    <property type="protein sequence ID" value="KAJ7953195.1"/>
    <property type="molecule type" value="Genomic_DNA"/>
</dbReference>
<gene>
    <name evidence="2" type="ORF">O6P43_024931</name>
</gene>
<dbReference type="Proteomes" id="UP001163823">
    <property type="component" value="Chromosome 10"/>
</dbReference>